<organism evidence="2">
    <name type="scientific">bioreactor metagenome</name>
    <dbReference type="NCBI Taxonomy" id="1076179"/>
    <lineage>
        <taxon>unclassified sequences</taxon>
        <taxon>metagenomes</taxon>
        <taxon>ecological metagenomes</taxon>
    </lineage>
</organism>
<name>A0A645JAF8_9ZZZZ</name>
<dbReference type="EMBL" id="VSSQ01134021">
    <property type="protein sequence ID" value="MPN59709.1"/>
    <property type="molecule type" value="Genomic_DNA"/>
</dbReference>
<evidence type="ECO:0000313" key="2">
    <source>
        <dbReference type="EMBL" id="MPN59709.1"/>
    </source>
</evidence>
<evidence type="ECO:0000259" key="1">
    <source>
        <dbReference type="Pfam" id="PF25975"/>
    </source>
</evidence>
<accession>A0A645JAF8</accession>
<dbReference type="GO" id="GO:1990281">
    <property type="term" value="C:efflux pump complex"/>
    <property type="evidence" value="ECO:0007669"/>
    <property type="project" value="TreeGrafter"/>
</dbReference>
<protein>
    <recommendedName>
        <fullName evidence="1">CzcB-like C-terminal circularly permuted SH3-like domain-containing protein</fullName>
    </recommendedName>
</protein>
<dbReference type="Pfam" id="PF25975">
    <property type="entry name" value="CzcB_C"/>
    <property type="match status" value="1"/>
</dbReference>
<comment type="caution">
    <text evidence="2">The sequence shown here is derived from an EMBL/GenBank/DDBJ whole genome shotgun (WGS) entry which is preliminary data.</text>
</comment>
<dbReference type="InterPro" id="IPR058649">
    <property type="entry name" value="CzcB_C"/>
</dbReference>
<dbReference type="PANTHER" id="PTHR30469">
    <property type="entry name" value="MULTIDRUG RESISTANCE PROTEIN MDTA"/>
    <property type="match status" value="1"/>
</dbReference>
<proteinExistence type="predicted"/>
<dbReference type="GO" id="GO:0015562">
    <property type="term" value="F:efflux transmembrane transporter activity"/>
    <property type="evidence" value="ECO:0007669"/>
    <property type="project" value="TreeGrafter"/>
</dbReference>
<reference evidence="2" key="1">
    <citation type="submission" date="2019-08" db="EMBL/GenBank/DDBJ databases">
        <authorList>
            <person name="Kucharzyk K."/>
            <person name="Murdoch R.W."/>
            <person name="Higgins S."/>
            <person name="Loffler F."/>
        </authorList>
    </citation>
    <scope>NUCLEOTIDE SEQUENCE</scope>
</reference>
<dbReference type="Gene3D" id="2.40.420.20">
    <property type="match status" value="1"/>
</dbReference>
<sequence>MSASVSIQTATRHNVLTVPIQSITTRTDLLSDSLKKSLTVNESVENVFVVKGDTLQVRKITTGIQDLNNIEVLTGLQEGEMVVTGPFSGISKTLKSGTKVTIEDSDKKK</sequence>
<gene>
    <name evidence="2" type="ORF">SDC9_207431</name>
</gene>
<feature type="domain" description="CzcB-like C-terminal circularly permuted SH3-like" evidence="1">
    <location>
        <begin position="44"/>
        <end position="84"/>
    </location>
</feature>
<dbReference type="AlphaFoldDB" id="A0A645JAF8"/>